<evidence type="ECO:0000256" key="7">
    <source>
        <dbReference type="SAM" id="MobiDB-lite"/>
    </source>
</evidence>
<evidence type="ECO:0000256" key="4">
    <source>
        <dbReference type="ARBA" id="ARBA00022989"/>
    </source>
</evidence>
<comment type="subcellular location">
    <subcellularLocation>
        <location evidence="1 6">Endoplasmic reticulum membrane</location>
        <topology evidence="1 6">Multi-pass membrane protein</topology>
    </subcellularLocation>
</comment>
<organism evidence="9 10">
    <name type="scientific">Lupinus angustifolius</name>
    <name type="common">Narrow-leaved blue lupine</name>
    <dbReference type="NCBI Taxonomy" id="3871"/>
    <lineage>
        <taxon>Eukaryota</taxon>
        <taxon>Viridiplantae</taxon>
        <taxon>Streptophyta</taxon>
        <taxon>Embryophyta</taxon>
        <taxon>Tracheophyta</taxon>
        <taxon>Spermatophyta</taxon>
        <taxon>Magnoliopsida</taxon>
        <taxon>eudicotyledons</taxon>
        <taxon>Gunneridae</taxon>
        <taxon>Pentapetalae</taxon>
        <taxon>rosids</taxon>
        <taxon>fabids</taxon>
        <taxon>Fabales</taxon>
        <taxon>Fabaceae</taxon>
        <taxon>Papilionoideae</taxon>
        <taxon>50 kb inversion clade</taxon>
        <taxon>genistoids sensu lato</taxon>
        <taxon>core genistoids</taxon>
        <taxon>Genisteae</taxon>
        <taxon>Lupinus</taxon>
    </lineage>
</organism>
<dbReference type="AlphaFoldDB" id="A0A1J7FPJ2"/>
<evidence type="ECO:0000313" key="9">
    <source>
        <dbReference type="EMBL" id="OIV89838.1"/>
    </source>
</evidence>
<dbReference type="Proteomes" id="UP000188354">
    <property type="component" value="Unassembled WGS sequence"/>
</dbReference>
<dbReference type="Gramene" id="OIV89838">
    <property type="protein sequence ID" value="OIV89838"/>
    <property type="gene ID" value="TanjilG_27444"/>
</dbReference>
<dbReference type="PROSITE" id="PS50845">
    <property type="entry name" value="RETICULON"/>
    <property type="match status" value="1"/>
</dbReference>
<keyword evidence="4 6" id="KW-1133">Transmembrane helix</keyword>
<dbReference type="GO" id="GO:0005789">
    <property type="term" value="C:endoplasmic reticulum membrane"/>
    <property type="evidence" value="ECO:0007669"/>
    <property type="project" value="UniProtKB-SubCell"/>
</dbReference>
<evidence type="ECO:0000256" key="3">
    <source>
        <dbReference type="ARBA" id="ARBA00022824"/>
    </source>
</evidence>
<evidence type="ECO:0000256" key="5">
    <source>
        <dbReference type="ARBA" id="ARBA00023136"/>
    </source>
</evidence>
<dbReference type="PANTHER" id="PTHR46626">
    <property type="entry name" value="RETICULON-LIKE PROTEIN B17"/>
    <property type="match status" value="1"/>
</dbReference>
<evidence type="ECO:0000256" key="2">
    <source>
        <dbReference type="ARBA" id="ARBA00022692"/>
    </source>
</evidence>
<feature type="region of interest" description="Disordered" evidence="7">
    <location>
        <begin position="388"/>
        <end position="429"/>
    </location>
</feature>
<dbReference type="OMA" id="DEKMTKP"/>
<evidence type="ECO:0000256" key="6">
    <source>
        <dbReference type="RuleBase" id="RU363132"/>
    </source>
</evidence>
<dbReference type="InterPro" id="IPR003388">
    <property type="entry name" value="Reticulon"/>
</dbReference>
<feature type="domain" description="Reticulon" evidence="8">
    <location>
        <begin position="173"/>
        <end position="333"/>
    </location>
</feature>
<dbReference type="PANTHER" id="PTHR46626:SF2">
    <property type="entry name" value="RETICULON-LIKE PROTEIN B17"/>
    <property type="match status" value="1"/>
</dbReference>
<keyword evidence="5 6" id="KW-0472">Membrane</keyword>
<name>A0A1J7FPJ2_LUPAN</name>
<feature type="region of interest" description="Disordered" evidence="7">
    <location>
        <begin position="62"/>
        <end position="82"/>
    </location>
</feature>
<gene>
    <name evidence="9" type="ORF">TanjilG_27444</name>
</gene>
<keyword evidence="10" id="KW-1185">Reference proteome</keyword>
<dbReference type="STRING" id="3871.A0A1J7FPJ2"/>
<accession>A0A1J7FPJ2</accession>
<feature type="region of interest" description="Disordered" evidence="7">
    <location>
        <begin position="1"/>
        <end position="34"/>
    </location>
</feature>
<sequence length="442" mass="49985">MDPSKTPSIAEKPIPNPLPQTLTTESPPPSPLRKYKTRLADRLQIDAVEESPEPPIVLRRRKCRDSSVAVAQSPKKVRKARKRSSEVEIREEKDIGLVEEVGKPRKRLNRVRSKKEKVNLVPSAPPSSLSSPSTIQHILSVSTVVVKSQFDTLDSGEAEEENGIDFDRVGQLLGDLIMWKDLSKSVLWLGFGTLCFLSFSFTKGLNFSIFSAMSQLAIPFLGFSFFSNSILQRNQVEKKCEFKLKESDIFRLAKFILPALNFTISKMRVLFSGDPSMTLKVAPFLLLGAKYGHLITFWRLCAIGFFGSFTVPKLYSCYTAQIHHRAECIKSWLLKTWSACTHKKKMIAVLLMAFWNLSSVKTQICTAFILLVLFRYVKQHVIRQLEDEQARESDKEPQQASVVAEPDEKETLQASVLAEPEEMEQQQPLVVWEEQGVPKLAP</sequence>
<dbReference type="InterPro" id="IPR044647">
    <property type="entry name" value="RTNLB17/18/21"/>
</dbReference>
<dbReference type="EMBL" id="KV862233">
    <property type="protein sequence ID" value="OIV89838.1"/>
    <property type="molecule type" value="Genomic_DNA"/>
</dbReference>
<feature type="transmembrane region" description="Helical" evidence="6">
    <location>
        <begin position="207"/>
        <end position="231"/>
    </location>
</feature>
<keyword evidence="3 6" id="KW-0256">Endoplasmic reticulum</keyword>
<evidence type="ECO:0000313" key="10">
    <source>
        <dbReference type="Proteomes" id="UP000188354"/>
    </source>
</evidence>
<evidence type="ECO:0000256" key="1">
    <source>
        <dbReference type="ARBA" id="ARBA00004477"/>
    </source>
</evidence>
<feature type="transmembrane region" description="Helical" evidence="6">
    <location>
        <begin position="291"/>
        <end position="311"/>
    </location>
</feature>
<feature type="transmembrane region" description="Helical" evidence="6">
    <location>
        <begin position="185"/>
        <end position="201"/>
    </location>
</feature>
<feature type="transmembrane region" description="Helical" evidence="6">
    <location>
        <begin position="347"/>
        <end position="374"/>
    </location>
</feature>
<keyword evidence="2 6" id="KW-0812">Transmembrane</keyword>
<proteinExistence type="predicted"/>
<reference evidence="9 10" key="1">
    <citation type="journal article" date="2017" name="Plant Biotechnol. J.">
        <title>A comprehensive draft genome sequence for lupin (Lupinus angustifolius), an emerging health food: insights into plant-microbe interactions and legume evolution.</title>
        <authorList>
            <person name="Hane J.K."/>
            <person name="Ming Y."/>
            <person name="Kamphuis L.G."/>
            <person name="Nelson M.N."/>
            <person name="Garg G."/>
            <person name="Atkins C.A."/>
            <person name="Bayer P.E."/>
            <person name="Bravo A."/>
            <person name="Bringans S."/>
            <person name="Cannon S."/>
            <person name="Edwards D."/>
            <person name="Foley R."/>
            <person name="Gao L.L."/>
            <person name="Harrison M.J."/>
            <person name="Huang W."/>
            <person name="Hurgobin B."/>
            <person name="Li S."/>
            <person name="Liu C.W."/>
            <person name="McGrath A."/>
            <person name="Morahan G."/>
            <person name="Murray J."/>
            <person name="Weller J."/>
            <person name="Jian J."/>
            <person name="Singh K.B."/>
        </authorList>
    </citation>
    <scope>NUCLEOTIDE SEQUENCE [LARGE SCALE GENOMIC DNA]</scope>
    <source>
        <strain evidence="10">cv. Tanjil</strain>
        <tissue evidence="9">Whole plant</tissue>
    </source>
</reference>
<evidence type="ECO:0000259" key="8">
    <source>
        <dbReference type="PROSITE" id="PS50845"/>
    </source>
</evidence>
<feature type="compositionally biased region" description="Basic and acidic residues" evidence="7">
    <location>
        <begin position="388"/>
        <end position="397"/>
    </location>
</feature>
<protein>
    <recommendedName>
        <fullName evidence="6">Reticulon-like protein</fullName>
    </recommendedName>
</protein>
<dbReference type="Pfam" id="PF02453">
    <property type="entry name" value="Reticulon"/>
    <property type="match status" value="1"/>
</dbReference>